<proteinExistence type="predicted"/>
<dbReference type="InterPro" id="IPR038765">
    <property type="entry name" value="Papain-like_cys_pep_sf"/>
</dbReference>
<gene>
    <name evidence="1" type="primary">PLEST005181</name>
    <name evidence="1" type="ORF">PLESTB_000849900</name>
</gene>
<accession>A0A9W6BL70</accession>
<name>A0A9W6BL70_9CHLO</name>
<dbReference type="SUPFAM" id="SSF54001">
    <property type="entry name" value="Cysteine proteinases"/>
    <property type="match status" value="1"/>
</dbReference>
<dbReference type="Gene3D" id="3.40.395.10">
    <property type="entry name" value="Adenoviral Proteinase, Chain A"/>
    <property type="match status" value="1"/>
</dbReference>
<dbReference type="AlphaFoldDB" id="A0A9W6BL70"/>
<comment type="caution">
    <text evidence="1">The sequence shown here is derived from an EMBL/GenBank/DDBJ whole genome shotgun (WGS) entry which is preliminary data.</text>
</comment>
<protein>
    <submittedName>
        <fullName evidence="1">Uncharacterized protein</fullName>
    </submittedName>
</protein>
<keyword evidence="2" id="KW-1185">Reference proteome</keyword>
<organism evidence="1 2">
    <name type="scientific">Pleodorina starrii</name>
    <dbReference type="NCBI Taxonomy" id="330485"/>
    <lineage>
        <taxon>Eukaryota</taxon>
        <taxon>Viridiplantae</taxon>
        <taxon>Chlorophyta</taxon>
        <taxon>core chlorophytes</taxon>
        <taxon>Chlorophyceae</taxon>
        <taxon>CS clade</taxon>
        <taxon>Chlamydomonadales</taxon>
        <taxon>Volvocaceae</taxon>
        <taxon>Pleodorina</taxon>
    </lineage>
</organism>
<evidence type="ECO:0000313" key="1">
    <source>
        <dbReference type="EMBL" id="GLC54311.1"/>
    </source>
</evidence>
<evidence type="ECO:0000313" key="2">
    <source>
        <dbReference type="Proteomes" id="UP001165080"/>
    </source>
</evidence>
<dbReference type="EMBL" id="BRXU01000010">
    <property type="protein sequence ID" value="GLC54311.1"/>
    <property type="molecule type" value="Genomic_DNA"/>
</dbReference>
<dbReference type="Proteomes" id="UP001165080">
    <property type="component" value="Unassembled WGS sequence"/>
</dbReference>
<reference evidence="1 2" key="1">
    <citation type="journal article" date="2023" name="Commun. Biol.">
        <title>Reorganization of the ancestral sex-determining regions during the evolution of trioecy in Pleodorina starrii.</title>
        <authorList>
            <person name="Takahashi K."/>
            <person name="Suzuki S."/>
            <person name="Kawai-Toyooka H."/>
            <person name="Yamamoto K."/>
            <person name="Hamaji T."/>
            <person name="Ootsuki R."/>
            <person name="Yamaguchi H."/>
            <person name="Kawachi M."/>
            <person name="Higashiyama T."/>
            <person name="Nozaki H."/>
        </authorList>
    </citation>
    <scope>NUCLEOTIDE SEQUENCE [LARGE SCALE GENOMIC DNA]</scope>
    <source>
        <strain evidence="1 2">NIES-4479</strain>
    </source>
</reference>
<sequence>MAQILVRVKAGSLELSLRREDLLRLMPGEWINDEVINTAAIIIQRRLRGQGEAAARCILTTVFYATSSTSSSGTGTT</sequence>